<dbReference type="OrthoDB" id="3697068at2"/>
<keyword evidence="3" id="KW-1185">Reference proteome</keyword>
<evidence type="ECO:0000256" key="1">
    <source>
        <dbReference type="SAM" id="MobiDB-lite"/>
    </source>
</evidence>
<protein>
    <recommendedName>
        <fullName evidence="4">HTH marR-type domain-containing protein</fullName>
    </recommendedName>
</protein>
<feature type="compositionally biased region" description="Gly residues" evidence="1">
    <location>
        <begin position="227"/>
        <end position="243"/>
    </location>
</feature>
<dbReference type="EMBL" id="CP031423">
    <property type="protein sequence ID" value="AZS38552.1"/>
    <property type="molecule type" value="Genomic_DNA"/>
</dbReference>
<feature type="region of interest" description="Disordered" evidence="1">
    <location>
        <begin position="1"/>
        <end position="67"/>
    </location>
</feature>
<feature type="compositionally biased region" description="Basic and acidic residues" evidence="1">
    <location>
        <begin position="334"/>
        <end position="357"/>
    </location>
</feature>
<dbReference type="SUPFAM" id="SSF46785">
    <property type="entry name" value="Winged helix' DNA-binding domain"/>
    <property type="match status" value="1"/>
</dbReference>
<dbReference type="AlphaFoldDB" id="A0A3Q9J0U2"/>
<feature type="compositionally biased region" description="Basic and acidic residues" evidence="1">
    <location>
        <begin position="293"/>
        <end position="310"/>
    </location>
</feature>
<gene>
    <name evidence="2" type="ORF">CVS47_03210</name>
</gene>
<feature type="compositionally biased region" description="Basic and acidic residues" evidence="1">
    <location>
        <begin position="317"/>
        <end position="328"/>
    </location>
</feature>
<dbReference type="RefSeq" id="WP_127096967.1">
    <property type="nucleotide sequence ID" value="NZ_CP031423.1"/>
</dbReference>
<evidence type="ECO:0008006" key="4">
    <source>
        <dbReference type="Google" id="ProtNLM"/>
    </source>
</evidence>
<organism evidence="2 3">
    <name type="scientific">Microbacterium lemovicicum</name>
    <dbReference type="NCBI Taxonomy" id="1072463"/>
    <lineage>
        <taxon>Bacteria</taxon>
        <taxon>Bacillati</taxon>
        <taxon>Actinomycetota</taxon>
        <taxon>Actinomycetes</taxon>
        <taxon>Micrococcales</taxon>
        <taxon>Microbacteriaceae</taxon>
        <taxon>Microbacterium</taxon>
    </lineage>
</organism>
<dbReference type="InterPro" id="IPR036390">
    <property type="entry name" value="WH_DNA-bd_sf"/>
</dbReference>
<dbReference type="KEGG" id="mlv:CVS47_03210"/>
<feature type="region of interest" description="Disordered" evidence="1">
    <location>
        <begin position="227"/>
        <end position="357"/>
    </location>
</feature>
<dbReference type="Proteomes" id="UP000276888">
    <property type="component" value="Chromosome"/>
</dbReference>
<evidence type="ECO:0000313" key="3">
    <source>
        <dbReference type="Proteomes" id="UP000276888"/>
    </source>
</evidence>
<accession>A0A3Q9J0U2</accession>
<proteinExistence type="predicted"/>
<reference evidence="2 3" key="1">
    <citation type="submission" date="2018-08" db="EMBL/GenBank/DDBJ databases">
        <title>Microbacterium lemovicicum sp. nov., a bacterium isolated from a natural uranium-rich soil.</title>
        <authorList>
            <person name="ORTET P."/>
        </authorList>
    </citation>
    <scope>NUCLEOTIDE SEQUENCE [LARGE SCALE GENOMIC DNA]</scope>
    <source>
        <strain evidence="2 3">Viu22</strain>
    </source>
</reference>
<dbReference type="Gene3D" id="1.10.10.10">
    <property type="entry name" value="Winged helix-like DNA-binding domain superfamily/Winged helix DNA-binding domain"/>
    <property type="match status" value="1"/>
</dbReference>
<evidence type="ECO:0000313" key="2">
    <source>
        <dbReference type="EMBL" id="AZS38552.1"/>
    </source>
</evidence>
<feature type="compositionally biased region" description="Basic and acidic residues" evidence="1">
    <location>
        <begin position="1"/>
        <end position="17"/>
    </location>
</feature>
<dbReference type="InterPro" id="IPR036388">
    <property type="entry name" value="WH-like_DNA-bd_sf"/>
</dbReference>
<name>A0A3Q9J0U2_9MICO</name>
<feature type="compositionally biased region" description="Basic and acidic residues" evidence="1">
    <location>
        <begin position="271"/>
        <end position="284"/>
    </location>
</feature>
<sequence>MNGFHHDDTDPTTHDGDQIAAEENDMNSDHDTSDPTSLPDSGADAAKENNMNSDDDTPTAPEADHSDEQRPLGFWLRLVDHHLTAAFDAEFGDEGFDRRAWMVLNLLSGDMGDAALARLSRIESKRGGKLLGRLEDAGLIARADDSWTLTDAGRAQRDAMKDRVEAIRARVLSAVSEEEYDALVGSLQKIAREFGWDGSGRMPRGRGFGPQGFGRRGFGPGFRPGFGPGFGGFGRGGGFGPGGLDPRSDDRPRPFDGERGNAHRGFGPGEAPRHGHHDHDDAHRPGFRGEYPGAEHRHERGQGCGHGEHSHGHRRGFGGERGSHEHGRGFGGERGSHEHGAGGHERGRGGAGRWAERAFERGFEAGAAAASRMPGGPQV</sequence>
<feature type="compositionally biased region" description="Basic and acidic residues" evidence="1">
    <location>
        <begin position="246"/>
        <end position="261"/>
    </location>
</feature>